<dbReference type="EMBL" id="SOCQ01000001">
    <property type="protein sequence ID" value="TDV53458.1"/>
    <property type="molecule type" value="Genomic_DNA"/>
</dbReference>
<dbReference type="RefSeq" id="WP_134174274.1">
    <property type="nucleotide sequence ID" value="NZ_SOCQ01000001.1"/>
</dbReference>
<evidence type="ECO:0000256" key="1">
    <source>
        <dbReference type="SAM" id="Phobius"/>
    </source>
</evidence>
<name>A0A4R7VV29_9PSED</name>
<feature type="transmembrane region" description="Helical" evidence="1">
    <location>
        <begin position="156"/>
        <end position="176"/>
    </location>
</feature>
<proteinExistence type="predicted"/>
<keyword evidence="1" id="KW-1133">Transmembrane helix</keyword>
<accession>A0A4R7VV29</accession>
<comment type="caution">
    <text evidence="2">The sequence shown here is derived from an EMBL/GenBank/DDBJ whole genome shotgun (WGS) entry which is preliminary data.</text>
</comment>
<sequence>MDKTLLIPLIGVLVAAVIAAVTSLVVSILSKDQKTSEFRQSWIDAFREDAANLAGHWSTMVAMLDMKKSSKEDVLQFLASRHDDVINVEVRVTRMRLRLNPKEHAHLIGLLHHLGNGEMSGRKEMDETMEAIVVEVQRILRHEWKRVKRGELSFRLLKGLSFVAIIVGTCTSYYLVKQAA</sequence>
<evidence type="ECO:0000313" key="3">
    <source>
        <dbReference type="Proteomes" id="UP000295804"/>
    </source>
</evidence>
<feature type="transmembrane region" description="Helical" evidence="1">
    <location>
        <begin position="6"/>
        <end position="29"/>
    </location>
</feature>
<keyword evidence="1" id="KW-0812">Transmembrane</keyword>
<keyword evidence="1" id="KW-0472">Membrane</keyword>
<evidence type="ECO:0000313" key="2">
    <source>
        <dbReference type="EMBL" id="TDV53458.1"/>
    </source>
</evidence>
<reference evidence="2 3" key="1">
    <citation type="submission" date="2019-03" db="EMBL/GenBank/DDBJ databases">
        <title>Genomic analyses of the natural microbiome of Caenorhabditis elegans.</title>
        <authorList>
            <person name="Samuel B."/>
        </authorList>
    </citation>
    <scope>NUCLEOTIDE SEQUENCE [LARGE SCALE GENOMIC DNA]</scope>
    <source>
        <strain evidence="2 3">BIGb0525</strain>
    </source>
</reference>
<dbReference type="Proteomes" id="UP000295804">
    <property type="component" value="Unassembled WGS sequence"/>
</dbReference>
<dbReference type="AlphaFoldDB" id="A0A4R7VV29"/>
<protein>
    <submittedName>
        <fullName evidence="2">Uncharacterized protein</fullName>
    </submittedName>
</protein>
<gene>
    <name evidence="2" type="ORF">EDF87_101546</name>
</gene>
<organism evidence="2 3">
    <name type="scientific">Pseudomonas helmanticensis</name>
    <dbReference type="NCBI Taxonomy" id="1471381"/>
    <lineage>
        <taxon>Bacteria</taxon>
        <taxon>Pseudomonadati</taxon>
        <taxon>Pseudomonadota</taxon>
        <taxon>Gammaproteobacteria</taxon>
        <taxon>Pseudomonadales</taxon>
        <taxon>Pseudomonadaceae</taxon>
        <taxon>Pseudomonas</taxon>
    </lineage>
</organism>